<evidence type="ECO:0000256" key="1">
    <source>
        <dbReference type="SAM" id="MobiDB-lite"/>
    </source>
</evidence>
<feature type="domain" description="Large polyvalent protein-associated" evidence="2">
    <location>
        <begin position="219"/>
        <end position="312"/>
    </location>
</feature>
<name>A0A2N9XYL7_9NEIS</name>
<feature type="region of interest" description="Disordered" evidence="1">
    <location>
        <begin position="98"/>
        <end position="117"/>
    </location>
</feature>
<feature type="compositionally biased region" description="Basic and acidic residues" evidence="1">
    <location>
        <begin position="325"/>
        <end position="336"/>
    </location>
</feature>
<protein>
    <recommendedName>
        <fullName evidence="2">Large polyvalent protein-associated domain-containing protein</fullName>
    </recommendedName>
</protein>
<evidence type="ECO:0000313" key="4">
    <source>
        <dbReference type="Proteomes" id="UP000229434"/>
    </source>
</evidence>
<dbReference type="RefSeq" id="WP_100137403.1">
    <property type="nucleotide sequence ID" value="NZ_MEIS01000096.1"/>
</dbReference>
<dbReference type="Pfam" id="PF18821">
    <property type="entry name" value="LPD7"/>
    <property type="match status" value="1"/>
</dbReference>
<gene>
    <name evidence="3" type="ORF">BHC49_06295</name>
</gene>
<comment type="caution">
    <text evidence="3">The sequence shown here is derived from an EMBL/GenBank/DDBJ whole genome shotgun (WGS) entry which is preliminary data.</text>
</comment>
<dbReference type="EMBL" id="MEIS01000096">
    <property type="protein sequence ID" value="PIT55625.1"/>
    <property type="molecule type" value="Genomic_DNA"/>
</dbReference>
<sequence length="388" mass="42953">MTAHEGALNIAIKPDMINAIIRKHGNGMNNFLKKEFGYETDKLTQGEAGHIRKAQNVEQLRDRILAAQHAAKPEMDVGQLHKAVQIQQEQQVNQQARTQKLASVLSEPPTPPDTAIETTAQPAVFFRPEEEATMATTAEQTVNSIELDNRQQPDIEVAASQPDPAPESNPKPKVKQATSEPEQETATEPNTEKNQTQTSSASEKKQPITDLKYKAPPDHLADRYIVANGQYLSIKNGTTVLFEDKGRKISTPRADAQTIRDMLEVAKAKGWDSIKLSGTPEFKSMMYVAAESQGIRTRGYKPTPADLALVEKLRSEQSLNSIEPDQPKQELSKDPKQQTTPKAETQPGERLIAHSSAPYLHVSTNEHNYYVTLEKNGKEHTVWGIGLG</sequence>
<proteinExistence type="predicted"/>
<organism evidence="3 4">
    <name type="scientific">Snodgrassella alvi</name>
    <dbReference type="NCBI Taxonomy" id="1196083"/>
    <lineage>
        <taxon>Bacteria</taxon>
        <taxon>Pseudomonadati</taxon>
        <taxon>Pseudomonadota</taxon>
        <taxon>Betaproteobacteria</taxon>
        <taxon>Neisseriales</taxon>
        <taxon>Neisseriaceae</taxon>
        <taxon>Snodgrassella</taxon>
    </lineage>
</organism>
<evidence type="ECO:0000313" key="3">
    <source>
        <dbReference type="EMBL" id="PIT55625.1"/>
    </source>
</evidence>
<accession>A0A2N9XYL7</accession>
<feature type="compositionally biased region" description="Basic and acidic residues" evidence="1">
    <location>
        <begin position="202"/>
        <end position="215"/>
    </location>
</feature>
<dbReference type="Proteomes" id="UP000229434">
    <property type="component" value="Unassembled WGS sequence"/>
</dbReference>
<reference evidence="3" key="1">
    <citation type="journal article" date="2017" name="MBio">
        <title>Type VI secretion-mediated competition in the bee gut microbiome.</title>
        <authorList>
            <person name="Steele M.I."/>
            <person name="Kwong W.K."/>
            <person name="Powell J.E."/>
            <person name="Whiteley M."/>
            <person name="Moran N.A."/>
        </authorList>
    </citation>
    <scope>NUCLEOTIDE SEQUENCE [LARGE SCALE GENOMIC DNA]</scope>
    <source>
        <strain evidence="3">Nev3CBA3</strain>
    </source>
</reference>
<feature type="region of interest" description="Disordered" evidence="1">
    <location>
        <begin position="159"/>
        <end position="215"/>
    </location>
</feature>
<evidence type="ECO:0000259" key="2">
    <source>
        <dbReference type="Pfam" id="PF18821"/>
    </source>
</evidence>
<dbReference type="InterPro" id="IPR040677">
    <property type="entry name" value="LPD7"/>
</dbReference>
<feature type="region of interest" description="Disordered" evidence="1">
    <location>
        <begin position="318"/>
        <end position="349"/>
    </location>
</feature>
<dbReference type="AlphaFoldDB" id="A0A2N9XYL7"/>
<feature type="compositionally biased region" description="Polar residues" evidence="1">
    <location>
        <begin position="176"/>
        <end position="201"/>
    </location>
</feature>